<evidence type="ECO:0000256" key="1">
    <source>
        <dbReference type="SAM" id="SignalP"/>
    </source>
</evidence>
<evidence type="ECO:0008006" key="4">
    <source>
        <dbReference type="Google" id="ProtNLM"/>
    </source>
</evidence>
<organism evidence="2 3">
    <name type="scientific">Linum tenue</name>
    <dbReference type="NCBI Taxonomy" id="586396"/>
    <lineage>
        <taxon>Eukaryota</taxon>
        <taxon>Viridiplantae</taxon>
        <taxon>Streptophyta</taxon>
        <taxon>Embryophyta</taxon>
        <taxon>Tracheophyta</taxon>
        <taxon>Spermatophyta</taxon>
        <taxon>Magnoliopsida</taxon>
        <taxon>eudicotyledons</taxon>
        <taxon>Gunneridae</taxon>
        <taxon>Pentapetalae</taxon>
        <taxon>rosids</taxon>
        <taxon>fabids</taxon>
        <taxon>Malpighiales</taxon>
        <taxon>Linaceae</taxon>
        <taxon>Linum</taxon>
    </lineage>
</organism>
<sequence length="68" mass="7671">MKALLLLVLILSTTAPMLEAQTCTTDYDCRIFYGCRDWITCDQGICTGCEYPSQQALTNYTARKMAHN</sequence>
<dbReference type="Proteomes" id="UP001154282">
    <property type="component" value="Unassembled WGS sequence"/>
</dbReference>
<gene>
    <name evidence="2" type="ORF">LITE_LOCUS117</name>
</gene>
<proteinExistence type="predicted"/>
<comment type="caution">
    <text evidence="2">The sequence shown here is derived from an EMBL/GenBank/DDBJ whole genome shotgun (WGS) entry which is preliminary data.</text>
</comment>
<keyword evidence="3" id="KW-1185">Reference proteome</keyword>
<dbReference type="EMBL" id="CAMGYJ010000002">
    <property type="protein sequence ID" value="CAI0374246.1"/>
    <property type="molecule type" value="Genomic_DNA"/>
</dbReference>
<evidence type="ECO:0000313" key="2">
    <source>
        <dbReference type="EMBL" id="CAI0374246.1"/>
    </source>
</evidence>
<feature type="chain" id="PRO_5043897422" description="ShKT domain-containing protein" evidence="1">
    <location>
        <begin position="21"/>
        <end position="68"/>
    </location>
</feature>
<protein>
    <recommendedName>
        <fullName evidence="4">ShKT domain-containing protein</fullName>
    </recommendedName>
</protein>
<accession>A0AAV0GNB6</accession>
<evidence type="ECO:0000313" key="3">
    <source>
        <dbReference type="Proteomes" id="UP001154282"/>
    </source>
</evidence>
<dbReference type="AlphaFoldDB" id="A0AAV0GNB6"/>
<name>A0AAV0GNB6_9ROSI</name>
<keyword evidence="1" id="KW-0732">Signal</keyword>
<feature type="signal peptide" evidence="1">
    <location>
        <begin position="1"/>
        <end position="20"/>
    </location>
</feature>
<reference evidence="2" key="1">
    <citation type="submission" date="2022-08" db="EMBL/GenBank/DDBJ databases">
        <authorList>
            <person name="Gutierrez-Valencia J."/>
        </authorList>
    </citation>
    <scope>NUCLEOTIDE SEQUENCE</scope>
</reference>